<organism evidence="2 3">
    <name type="scientific">Morella rubra</name>
    <name type="common">Chinese bayberry</name>
    <dbReference type="NCBI Taxonomy" id="262757"/>
    <lineage>
        <taxon>Eukaryota</taxon>
        <taxon>Viridiplantae</taxon>
        <taxon>Streptophyta</taxon>
        <taxon>Embryophyta</taxon>
        <taxon>Tracheophyta</taxon>
        <taxon>Spermatophyta</taxon>
        <taxon>Magnoliopsida</taxon>
        <taxon>eudicotyledons</taxon>
        <taxon>Gunneridae</taxon>
        <taxon>Pentapetalae</taxon>
        <taxon>rosids</taxon>
        <taxon>fabids</taxon>
        <taxon>Fagales</taxon>
        <taxon>Myricaceae</taxon>
        <taxon>Morella</taxon>
    </lineage>
</organism>
<dbReference type="Proteomes" id="UP000516437">
    <property type="component" value="Chromosome 1"/>
</dbReference>
<dbReference type="EMBL" id="RXIC02000019">
    <property type="protein sequence ID" value="KAB1227948.1"/>
    <property type="molecule type" value="Genomic_DNA"/>
</dbReference>
<dbReference type="AlphaFoldDB" id="A0A6A1WW56"/>
<feature type="region of interest" description="Disordered" evidence="1">
    <location>
        <begin position="34"/>
        <end position="150"/>
    </location>
</feature>
<evidence type="ECO:0000256" key="1">
    <source>
        <dbReference type="SAM" id="MobiDB-lite"/>
    </source>
</evidence>
<gene>
    <name evidence="2" type="ORF">CJ030_MR1G013828</name>
</gene>
<comment type="caution">
    <text evidence="2">The sequence shown here is derived from an EMBL/GenBank/DDBJ whole genome shotgun (WGS) entry which is preliminary data.</text>
</comment>
<proteinExistence type="predicted"/>
<sequence length="194" mass="21141">MDQGLLLSGSPPAQESSLTQHCLRGTNACPLKPQIKEQWVPKQGQAIPAPQNQQKEESVSHDNLCSPLSTESTSDAKQPQDKKVSDAVMPETATVANQDTDPSGMDQGFTMVRAREQSPKGQMHSNANPVYGNRKGRTLSSEQATSRKDGFYLRAPTASIRPVTPQFHCLEAGALRHFLTSNEASLREGDRSIE</sequence>
<feature type="compositionally biased region" description="Polar residues" evidence="1">
    <location>
        <begin position="119"/>
        <end position="128"/>
    </location>
</feature>
<name>A0A6A1WW56_9ROSI</name>
<feature type="compositionally biased region" description="Polar residues" evidence="1">
    <location>
        <begin position="61"/>
        <end position="77"/>
    </location>
</feature>
<protein>
    <submittedName>
        <fullName evidence="2">Uncharacterized protein</fullName>
    </submittedName>
</protein>
<reference evidence="2 3" key="1">
    <citation type="journal article" date="2019" name="Plant Biotechnol. J.">
        <title>The red bayberry genome and genetic basis of sex determination.</title>
        <authorList>
            <person name="Jia H.M."/>
            <person name="Jia H.J."/>
            <person name="Cai Q.L."/>
            <person name="Wang Y."/>
            <person name="Zhao H.B."/>
            <person name="Yang W.F."/>
            <person name="Wang G.Y."/>
            <person name="Li Y.H."/>
            <person name="Zhan D.L."/>
            <person name="Shen Y.T."/>
            <person name="Niu Q.F."/>
            <person name="Chang L."/>
            <person name="Qiu J."/>
            <person name="Zhao L."/>
            <person name="Xie H.B."/>
            <person name="Fu W.Y."/>
            <person name="Jin J."/>
            <person name="Li X.W."/>
            <person name="Jiao Y."/>
            <person name="Zhou C.C."/>
            <person name="Tu T."/>
            <person name="Chai C.Y."/>
            <person name="Gao J.L."/>
            <person name="Fan L.J."/>
            <person name="van de Weg E."/>
            <person name="Wang J.Y."/>
            <person name="Gao Z.S."/>
        </authorList>
    </citation>
    <scope>NUCLEOTIDE SEQUENCE [LARGE SCALE GENOMIC DNA]</scope>
    <source>
        <tissue evidence="2">Leaves</tissue>
    </source>
</reference>
<evidence type="ECO:0000313" key="3">
    <source>
        <dbReference type="Proteomes" id="UP000516437"/>
    </source>
</evidence>
<accession>A0A6A1WW56</accession>
<evidence type="ECO:0000313" key="2">
    <source>
        <dbReference type="EMBL" id="KAB1227948.1"/>
    </source>
</evidence>
<keyword evidence="3" id="KW-1185">Reference proteome</keyword>